<protein>
    <submittedName>
        <fullName evidence="2">LLM class F420-dependent oxidoreductase</fullName>
    </submittedName>
</protein>
<organism evidence="2 3">
    <name type="scientific">Streptomyces lycii</name>
    <dbReference type="NCBI Taxonomy" id="2654337"/>
    <lineage>
        <taxon>Bacteria</taxon>
        <taxon>Bacillati</taxon>
        <taxon>Actinomycetota</taxon>
        <taxon>Actinomycetes</taxon>
        <taxon>Kitasatosporales</taxon>
        <taxon>Streptomycetaceae</taxon>
        <taxon>Streptomyces</taxon>
    </lineage>
</organism>
<dbReference type="Proteomes" id="UP000621266">
    <property type="component" value="Unassembled WGS sequence"/>
</dbReference>
<dbReference type="InterPro" id="IPR051260">
    <property type="entry name" value="Diverse_substr_monoxygenases"/>
</dbReference>
<dbReference type="PANTHER" id="PTHR30011">
    <property type="entry name" value="ALKANESULFONATE MONOOXYGENASE-RELATED"/>
    <property type="match status" value="1"/>
</dbReference>
<dbReference type="InterPro" id="IPR036661">
    <property type="entry name" value="Luciferase-like_sf"/>
</dbReference>
<dbReference type="PANTHER" id="PTHR30011:SF32">
    <property type="entry name" value="CONSERVED PROTEIN"/>
    <property type="match status" value="1"/>
</dbReference>
<comment type="caution">
    <text evidence="2">The sequence shown here is derived from an EMBL/GenBank/DDBJ whole genome shotgun (WGS) entry which is preliminary data.</text>
</comment>
<name>A0ABQ7FKJ6_9ACTN</name>
<gene>
    <name evidence="2" type="ORF">GCU69_18340</name>
</gene>
<dbReference type="SUPFAM" id="SSF51679">
    <property type="entry name" value="Bacterial luciferase-like"/>
    <property type="match status" value="1"/>
</dbReference>
<keyword evidence="3" id="KW-1185">Reference proteome</keyword>
<dbReference type="InterPro" id="IPR011251">
    <property type="entry name" value="Luciferase-like_dom"/>
</dbReference>
<dbReference type="Gene3D" id="3.20.20.30">
    <property type="entry name" value="Luciferase-like domain"/>
    <property type="match status" value="1"/>
</dbReference>
<evidence type="ECO:0000313" key="2">
    <source>
        <dbReference type="EMBL" id="KAF4407752.1"/>
    </source>
</evidence>
<dbReference type="RefSeq" id="WP_098750874.1">
    <property type="nucleotide sequence ID" value="NZ_WHPN01000301.1"/>
</dbReference>
<reference evidence="2 3" key="1">
    <citation type="submission" date="2019-10" db="EMBL/GenBank/DDBJ databases">
        <title>Streptomyces tenebrisbrunneis sp.nov., an endogenous actinomycete isolated from of Lycium ruthenicum.</title>
        <authorList>
            <person name="Ma L."/>
        </authorList>
    </citation>
    <scope>NUCLEOTIDE SEQUENCE [LARGE SCALE GENOMIC DNA]</scope>
    <source>
        <strain evidence="2 3">TRM 66187</strain>
    </source>
</reference>
<accession>A0ABQ7FKJ6</accession>
<feature type="domain" description="Luciferase-like" evidence="1">
    <location>
        <begin position="18"/>
        <end position="245"/>
    </location>
</feature>
<sequence length="309" mass="32274">MSVKLGLGLPQMAQYDLTRDVADIARTAERTGYDSLWVLERVLVPRKPREGLYGVPGLEWPDVYRGVADPLTVLTLAAAATDRVRLAGSVLVSGLHAPFPLARSLATLDAASGGRVVAGFGTGWSTDEYRAAGVTEFARRGAQLDELLDICAAVWGPDPVAYEGSYSSIAPADVGPKPARPIPVYLAASGGPALARVARRADGWLPVGLTGPQLRAQLAGLRELTAAQGRDPESLGVSLRGNVRLGEPLPEEGRAPFTGSTEQIAGDVAAVAEAGAQEVLLDVQSGCRDAKELADRAEELYSAVRAAGA</sequence>
<dbReference type="InterPro" id="IPR019921">
    <property type="entry name" value="Lucif-like_OxRdtase_Rv2161c"/>
</dbReference>
<evidence type="ECO:0000259" key="1">
    <source>
        <dbReference type="Pfam" id="PF00296"/>
    </source>
</evidence>
<evidence type="ECO:0000313" key="3">
    <source>
        <dbReference type="Proteomes" id="UP000621266"/>
    </source>
</evidence>
<proteinExistence type="predicted"/>
<dbReference type="NCBIfam" id="TIGR03619">
    <property type="entry name" value="F420_Rv2161c"/>
    <property type="match status" value="1"/>
</dbReference>
<dbReference type="EMBL" id="WHPN01000301">
    <property type="protein sequence ID" value="KAF4407752.1"/>
    <property type="molecule type" value="Genomic_DNA"/>
</dbReference>
<dbReference type="Pfam" id="PF00296">
    <property type="entry name" value="Bac_luciferase"/>
    <property type="match status" value="1"/>
</dbReference>